<accession>B7FM97</accession>
<reference evidence="1" key="1">
    <citation type="submission" date="2008-12" db="EMBL/GenBank/DDBJ databases">
        <title>Medicago truncatula full length cdna cloning project.</title>
        <authorList>
            <person name="Moskal W."/>
            <person name="Chan A."/>
            <person name="Cheung F."/>
            <person name="Xiao Y."/>
            <person name="Town C.D."/>
        </authorList>
    </citation>
    <scope>NUCLEOTIDE SEQUENCE</scope>
</reference>
<organism evidence="1">
    <name type="scientific">Medicago truncatula</name>
    <name type="common">Barrel medic</name>
    <name type="synonym">Medicago tribuloides</name>
    <dbReference type="NCBI Taxonomy" id="3880"/>
    <lineage>
        <taxon>Eukaryota</taxon>
        <taxon>Viridiplantae</taxon>
        <taxon>Streptophyta</taxon>
        <taxon>Embryophyta</taxon>
        <taxon>Tracheophyta</taxon>
        <taxon>Spermatophyta</taxon>
        <taxon>Magnoliopsida</taxon>
        <taxon>eudicotyledons</taxon>
        <taxon>Gunneridae</taxon>
        <taxon>Pentapetalae</taxon>
        <taxon>rosids</taxon>
        <taxon>fabids</taxon>
        <taxon>Fabales</taxon>
        <taxon>Fabaceae</taxon>
        <taxon>Papilionoideae</taxon>
        <taxon>50 kb inversion clade</taxon>
        <taxon>NPAAA clade</taxon>
        <taxon>Hologalegina</taxon>
        <taxon>IRL clade</taxon>
        <taxon>Trifolieae</taxon>
        <taxon>Medicago</taxon>
    </lineage>
</organism>
<name>B7FM97_MEDTR</name>
<proteinExistence type="evidence at transcript level"/>
<evidence type="ECO:0000313" key="1">
    <source>
        <dbReference type="EMBL" id="ACJ85880.1"/>
    </source>
</evidence>
<protein>
    <submittedName>
        <fullName evidence="1">Uncharacterized protein</fullName>
    </submittedName>
</protein>
<sequence length="137" mass="15104">MWWLISHTSKGEEGPDLFWPFFSYVSDADLRRNRKESLVPENGDTGVVEPAGEARGDPLSYPGGFTIMMLRVTLVVCSDDSSPYDLTLPASVSLPELDRAAKVLCFRSLLRPFSGRGPATVSSHNWSRRPINGSGVF</sequence>
<dbReference type="EMBL" id="BT053220">
    <property type="protein sequence ID" value="ACJ85880.1"/>
    <property type="molecule type" value="mRNA"/>
</dbReference>
<dbReference type="AlphaFoldDB" id="B7FM97"/>